<name>A0A430Q1E4_SCHBO</name>
<feature type="compositionally biased region" description="Basic and acidic residues" evidence="2">
    <location>
        <begin position="1033"/>
        <end position="1049"/>
    </location>
</feature>
<comment type="caution">
    <text evidence="3">The sequence shown here is derived from an EMBL/GenBank/DDBJ whole genome shotgun (WGS) entry which is preliminary data.</text>
</comment>
<dbReference type="AlphaFoldDB" id="A0A430Q1E4"/>
<dbReference type="Gene3D" id="1.10.287.1490">
    <property type="match status" value="1"/>
</dbReference>
<accession>A0A430Q1E4</accession>
<feature type="coiled-coil region" evidence="1">
    <location>
        <begin position="296"/>
        <end position="519"/>
    </location>
</feature>
<feature type="coiled-coil region" evidence="1">
    <location>
        <begin position="873"/>
        <end position="900"/>
    </location>
</feature>
<dbReference type="GO" id="GO:0031122">
    <property type="term" value="P:cytoplasmic microtubule organization"/>
    <property type="evidence" value="ECO:0007669"/>
    <property type="project" value="TreeGrafter"/>
</dbReference>
<feature type="compositionally biased region" description="Acidic residues" evidence="2">
    <location>
        <begin position="930"/>
        <end position="940"/>
    </location>
</feature>
<feature type="coiled-coil region" evidence="1">
    <location>
        <begin position="122"/>
        <end position="149"/>
    </location>
</feature>
<dbReference type="Proteomes" id="UP000290809">
    <property type="component" value="Unassembled WGS sequence"/>
</dbReference>
<dbReference type="PANTHER" id="PTHR18947">
    <property type="entry name" value="HOOK PROTEINS"/>
    <property type="match status" value="1"/>
</dbReference>
<evidence type="ECO:0000256" key="1">
    <source>
        <dbReference type="SAM" id="Coils"/>
    </source>
</evidence>
<protein>
    <submittedName>
        <fullName evidence="3">Uncharacterized protein</fullName>
    </submittedName>
</protein>
<evidence type="ECO:0000313" key="3">
    <source>
        <dbReference type="EMBL" id="RTG81509.1"/>
    </source>
</evidence>
<organism evidence="3 4">
    <name type="scientific">Schistosoma bovis</name>
    <name type="common">Blood fluke</name>
    <dbReference type="NCBI Taxonomy" id="6184"/>
    <lineage>
        <taxon>Eukaryota</taxon>
        <taxon>Metazoa</taxon>
        <taxon>Spiralia</taxon>
        <taxon>Lophotrochozoa</taxon>
        <taxon>Platyhelminthes</taxon>
        <taxon>Trematoda</taxon>
        <taxon>Digenea</taxon>
        <taxon>Strigeidida</taxon>
        <taxon>Schistosomatoidea</taxon>
        <taxon>Schistosomatidae</taxon>
        <taxon>Schistosoma</taxon>
    </lineage>
</organism>
<keyword evidence="4" id="KW-1185">Reference proteome</keyword>
<feature type="coiled-coil region" evidence="1">
    <location>
        <begin position="627"/>
        <end position="699"/>
    </location>
</feature>
<dbReference type="STRING" id="6184.A0A430Q1E4"/>
<evidence type="ECO:0000256" key="2">
    <source>
        <dbReference type="SAM" id="MobiDB-lite"/>
    </source>
</evidence>
<feature type="region of interest" description="Disordered" evidence="2">
    <location>
        <begin position="1033"/>
        <end position="1052"/>
    </location>
</feature>
<dbReference type="GO" id="GO:0030705">
    <property type="term" value="P:cytoskeleton-dependent intracellular transport"/>
    <property type="evidence" value="ECO:0007669"/>
    <property type="project" value="TreeGrafter"/>
</dbReference>
<proteinExistence type="predicted"/>
<evidence type="ECO:0000313" key="4">
    <source>
        <dbReference type="Proteomes" id="UP000290809"/>
    </source>
</evidence>
<sequence length="1177" mass="135475">MTHASVGKRLGLPSSTTVAYLYNSGAVGGLGIPHFSTSGVNVSELPLIYFEVTECPASIVSFEKLRSSDADILRTFRSVVNQLEDIYLEVTECPASIVSFEKLRSSDADILRTFRSVVNQLEDIYLEEIIQLLDELASLQNKFITLQARYQLASRSKTLGPNGLKERSVSTISLGVDNSHSNNNGHFAISTPRLDEQPFLSRKISDISDLNESFEQTNEHLNDGVFMNDNKVNQNTTTNNNISNINELSEIGRMDSGLEVETTELDSIRSIYPPTDNLTPEILVMDTDKHHLSVELAETKAKLRRAHIEIEDQADQLVELQDHLFETRRELSQVKEERARLADAAYTARHWQDEVDALKQTAERVINLEAENEKLKERLHEIDYYKFRFEDQADQLVELQDHLFETRRELSQVKEERARLADAAYTARHWQDEVDALKQTAERVINLEAENEKLKERLHEIDYYKARCQQLTEDLEILSNEHSQWADKEEITHEYHHKITDLEKELNKTRCQLTETENARNSDLDLIKNLHEELGKLKLEHYTHKKFMNSPNKLANSKDIVTTTNNNSEKSNQIIQQKQQNRISFDATDEDLTTVDISANNHLHQHHQQQFLSQSNGLNCSLSDQLSESVTNRLNHLEEVNRRLNKELEMTKMLLVKAQSVNEVNIETEASLAEVKRENQLLTNKLERLETALSVQDERLCQLDLERMSFETDARKTRESLNTFKETSERHINELSRENDYLTETIKNLRGKNINDISSDERIARLEKENSVLGESVQNNVTCLARAELEISQLRHRLTKADELCKRLDSLTDERNQLSAELGAAKREIAALKEACSKQTDLEIALVSAEGNCARLQTQLSTIRATCENSVNMENELIRLRQIETKCEQLQNALFTAIQKTAQVEVERDNLSTRLTNLKQSLHSQRLLESENDEADDEEGGIVGLHDEEVDSGNKTGDSTEETSPECLGVTKLRRKTISMPPNLRHRDRRRRGGYISYETELGRLDSEIKRLEAERDTLRKSLEEIQAKLTNEEVAHESAMKESDERSKQKISQLESEINHLKASIRLSDQEIRRLRRELRDSETDQHLSDAMEKIKQLESQIIRLNNTIKQNETHLKDGEQQRSELCQQKHYVGCIIVKPDNSINFRIFNCEIKHAFNCYCNSFELILRFMANFDH</sequence>
<dbReference type="GO" id="GO:0005813">
    <property type="term" value="C:centrosome"/>
    <property type="evidence" value="ECO:0007669"/>
    <property type="project" value="TreeGrafter"/>
</dbReference>
<dbReference type="GO" id="GO:0051959">
    <property type="term" value="F:dynein light intermediate chain binding"/>
    <property type="evidence" value="ECO:0007669"/>
    <property type="project" value="TreeGrafter"/>
</dbReference>
<feature type="region of interest" description="Disordered" evidence="2">
    <location>
        <begin position="926"/>
        <end position="964"/>
    </location>
</feature>
<gene>
    <name evidence="3" type="ORF">DC041_0005081</name>
</gene>
<reference evidence="3 4" key="1">
    <citation type="journal article" date="2019" name="PLoS Pathog.">
        <title>Genome sequence of the bovine parasite Schistosoma bovis Tanzania.</title>
        <authorList>
            <person name="Oey H."/>
            <person name="Zakrzewski M."/>
            <person name="Gobert G."/>
            <person name="Gravermann K."/>
            <person name="Stoye J."/>
            <person name="Jones M."/>
            <person name="Mcmanus D."/>
            <person name="Krause L."/>
        </authorList>
    </citation>
    <scope>NUCLEOTIDE SEQUENCE [LARGE SCALE GENOMIC DNA]</scope>
    <source>
        <strain evidence="3 4">TAN1997</strain>
    </source>
</reference>
<feature type="coiled-coil region" evidence="1">
    <location>
        <begin position="784"/>
        <end position="835"/>
    </location>
</feature>
<dbReference type="EMBL" id="QMKO01003323">
    <property type="protein sequence ID" value="RTG81509.1"/>
    <property type="molecule type" value="Genomic_DNA"/>
</dbReference>
<keyword evidence="1" id="KW-0175">Coiled coil</keyword>
<dbReference type="GO" id="GO:0008017">
    <property type="term" value="F:microtubule binding"/>
    <property type="evidence" value="ECO:0007669"/>
    <property type="project" value="TreeGrafter"/>
</dbReference>
<dbReference type="PANTHER" id="PTHR18947:SF28">
    <property type="entry name" value="GIRDIN, ISOFORM A"/>
    <property type="match status" value="1"/>
</dbReference>
<dbReference type="GO" id="GO:0005737">
    <property type="term" value="C:cytoplasm"/>
    <property type="evidence" value="ECO:0007669"/>
    <property type="project" value="TreeGrafter"/>
</dbReference>